<reference evidence="9" key="1">
    <citation type="submission" date="2022-03" db="EMBL/GenBank/DDBJ databases">
        <title>Streptomyces 7R015 and 7R016 isolated from Barleria lupulina in Thailand.</title>
        <authorList>
            <person name="Kanchanasin P."/>
            <person name="Phongsopitanun W."/>
            <person name="Tanasupawat S."/>
        </authorList>
    </citation>
    <scope>NUCLEOTIDE SEQUENCE</scope>
    <source>
        <strain evidence="9">7R016</strain>
    </source>
</reference>
<dbReference type="Gene3D" id="3.20.20.220">
    <property type="match status" value="1"/>
</dbReference>
<dbReference type="Proteomes" id="UP001165270">
    <property type="component" value="Unassembled WGS sequence"/>
</dbReference>
<dbReference type="Pfam" id="PF02219">
    <property type="entry name" value="MTHFR"/>
    <property type="match status" value="1"/>
</dbReference>
<evidence type="ECO:0000256" key="4">
    <source>
        <dbReference type="ARBA" id="ARBA00022630"/>
    </source>
</evidence>
<evidence type="ECO:0000256" key="2">
    <source>
        <dbReference type="ARBA" id="ARBA00004777"/>
    </source>
</evidence>
<evidence type="ECO:0000313" key="10">
    <source>
        <dbReference type="Proteomes" id="UP001165270"/>
    </source>
</evidence>
<dbReference type="RefSeq" id="WP_242710228.1">
    <property type="nucleotide sequence ID" value="NZ_JALDAX010000006.1"/>
</dbReference>
<accession>A0ABS9XHK8</accession>
<proteinExistence type="inferred from homology"/>
<dbReference type="InterPro" id="IPR003171">
    <property type="entry name" value="Mehydrof_redctse-like"/>
</dbReference>
<sequence>MARSADPDKSVDSVVREAGIEVIPLKGAEEKVSLVPAGTTVSITCSPRFGLSRTLDHVAAARRSGHRVVPHLAARMVEDRRHLRDFVRTVNDLGVDELFVIGGDGEEPVGTFTEAADILRELGEFDHELSRIGVGCYPEGHPRISDEALFDALQRKQQYADYMVSQLCFDAHALAGWLRSARARGVTLPLRIGVAAPLQIRKLIELSIKIGVGQSVRFLSKQHGLVGNLLLGRSYEPLDLLLALQQEMPFSEFTVEGLHLFSFNQVQPTLEWLSRAGGAEKAG</sequence>
<evidence type="ECO:0000256" key="3">
    <source>
        <dbReference type="ARBA" id="ARBA00006743"/>
    </source>
</evidence>
<dbReference type="GO" id="GO:0004489">
    <property type="term" value="F:methylenetetrahydrofolate reductase [NAD(P)H] activity"/>
    <property type="evidence" value="ECO:0007669"/>
    <property type="project" value="UniProtKB-EC"/>
</dbReference>
<comment type="pathway">
    <text evidence="2 8">One-carbon metabolism; tetrahydrofolate interconversion.</text>
</comment>
<name>A0ABS9XHK8_9ACTN</name>
<evidence type="ECO:0000313" key="9">
    <source>
        <dbReference type="EMBL" id="MCI3241560.1"/>
    </source>
</evidence>
<comment type="catalytic activity">
    <reaction evidence="7">
        <text>(6S)-5-methyl-5,6,7,8-tetrahydrofolate + NAD(+) = (6R)-5,10-methylene-5,6,7,8-tetrahydrofolate + NADH + H(+)</text>
        <dbReference type="Rhea" id="RHEA:19821"/>
        <dbReference type="ChEBI" id="CHEBI:15378"/>
        <dbReference type="ChEBI" id="CHEBI:15636"/>
        <dbReference type="ChEBI" id="CHEBI:18608"/>
        <dbReference type="ChEBI" id="CHEBI:57540"/>
        <dbReference type="ChEBI" id="CHEBI:57945"/>
        <dbReference type="EC" id="1.5.1.54"/>
    </reaction>
    <physiologicalReaction direction="right-to-left" evidence="7">
        <dbReference type="Rhea" id="RHEA:19823"/>
    </physiologicalReaction>
</comment>
<comment type="caution">
    <text evidence="9">The sequence shown here is derived from an EMBL/GenBank/DDBJ whole genome shotgun (WGS) entry which is preliminary data.</text>
</comment>
<evidence type="ECO:0000256" key="7">
    <source>
        <dbReference type="ARBA" id="ARBA00048628"/>
    </source>
</evidence>
<keyword evidence="5 8" id="KW-0274">FAD</keyword>
<keyword evidence="4 8" id="KW-0285">Flavoprotein</keyword>
<dbReference type="PANTHER" id="PTHR45754">
    <property type="entry name" value="METHYLENETETRAHYDROFOLATE REDUCTASE"/>
    <property type="match status" value="1"/>
</dbReference>
<keyword evidence="10" id="KW-1185">Reference proteome</keyword>
<organism evidence="9 10">
    <name type="scientific">Streptomyces spinosisporus</name>
    <dbReference type="NCBI Taxonomy" id="2927582"/>
    <lineage>
        <taxon>Bacteria</taxon>
        <taxon>Bacillati</taxon>
        <taxon>Actinomycetota</taxon>
        <taxon>Actinomycetes</taxon>
        <taxon>Kitasatosporales</taxon>
        <taxon>Streptomycetaceae</taxon>
        <taxon>Streptomyces</taxon>
    </lineage>
</organism>
<dbReference type="InterPro" id="IPR029041">
    <property type="entry name" value="FAD-linked_oxidoreductase-like"/>
</dbReference>
<evidence type="ECO:0000256" key="6">
    <source>
        <dbReference type="ARBA" id="ARBA00023002"/>
    </source>
</evidence>
<dbReference type="EMBL" id="JALDAX010000006">
    <property type="protein sequence ID" value="MCI3241560.1"/>
    <property type="molecule type" value="Genomic_DNA"/>
</dbReference>
<keyword evidence="6 8" id="KW-0560">Oxidoreductase</keyword>
<dbReference type="SUPFAM" id="SSF51730">
    <property type="entry name" value="FAD-linked oxidoreductase"/>
    <property type="match status" value="1"/>
</dbReference>
<comment type="similarity">
    <text evidence="3 8">Belongs to the methylenetetrahydrofolate reductase family.</text>
</comment>
<dbReference type="PANTHER" id="PTHR45754:SF3">
    <property type="entry name" value="METHYLENETETRAHYDROFOLATE REDUCTASE (NADPH)"/>
    <property type="match status" value="1"/>
</dbReference>
<evidence type="ECO:0000256" key="5">
    <source>
        <dbReference type="ARBA" id="ARBA00022827"/>
    </source>
</evidence>
<protein>
    <recommendedName>
        <fullName evidence="8">Methylenetetrahydrofolate reductase</fullName>
    </recommendedName>
</protein>
<evidence type="ECO:0000256" key="8">
    <source>
        <dbReference type="RuleBase" id="RU003862"/>
    </source>
</evidence>
<evidence type="ECO:0000256" key="1">
    <source>
        <dbReference type="ARBA" id="ARBA00001974"/>
    </source>
</evidence>
<comment type="cofactor">
    <cofactor evidence="1 8">
        <name>FAD</name>
        <dbReference type="ChEBI" id="CHEBI:57692"/>
    </cofactor>
</comment>
<gene>
    <name evidence="9" type="ORF">MQN93_17725</name>
</gene>